<evidence type="ECO:0000256" key="1">
    <source>
        <dbReference type="SAM" id="Phobius"/>
    </source>
</evidence>
<feature type="transmembrane region" description="Helical" evidence="1">
    <location>
        <begin position="32"/>
        <end position="52"/>
    </location>
</feature>
<gene>
    <name evidence="2" type="ORF">RJ45_19145</name>
</gene>
<dbReference type="AlphaFoldDB" id="A0A0B9G040"/>
<name>A0A0B9G040_9GAMM</name>
<proteinExistence type="predicted"/>
<comment type="caution">
    <text evidence="2">The sequence shown here is derived from an EMBL/GenBank/DDBJ whole genome shotgun (WGS) entry which is preliminary data.</text>
</comment>
<keyword evidence="1" id="KW-0472">Membrane</keyword>
<evidence type="ECO:0000313" key="3">
    <source>
        <dbReference type="Proteomes" id="UP000031278"/>
    </source>
</evidence>
<keyword evidence="1" id="KW-0812">Transmembrane</keyword>
<reference evidence="2 3" key="1">
    <citation type="submission" date="2014-12" db="EMBL/GenBank/DDBJ databases">
        <title>Genome sequencing of Photobacterium gaetbulicola AD005a.</title>
        <authorList>
            <person name="Adrian T.G.S."/>
            <person name="Chan K.G."/>
        </authorList>
    </citation>
    <scope>NUCLEOTIDE SEQUENCE [LARGE SCALE GENOMIC DNA]</scope>
    <source>
        <strain evidence="2 3">AD005a</strain>
    </source>
</reference>
<accession>A0A0B9G040</accession>
<dbReference type="EMBL" id="JWLZ01000185">
    <property type="protein sequence ID" value="KHT62113.1"/>
    <property type="molecule type" value="Genomic_DNA"/>
</dbReference>
<keyword evidence="1" id="KW-1133">Transmembrane helix</keyword>
<evidence type="ECO:0000313" key="2">
    <source>
        <dbReference type="EMBL" id="KHT62113.1"/>
    </source>
</evidence>
<dbReference type="Proteomes" id="UP000031278">
    <property type="component" value="Unassembled WGS sequence"/>
</dbReference>
<organism evidence="2 3">
    <name type="scientific">Photobacterium gaetbulicola</name>
    <dbReference type="NCBI Taxonomy" id="1295392"/>
    <lineage>
        <taxon>Bacteria</taxon>
        <taxon>Pseudomonadati</taxon>
        <taxon>Pseudomonadota</taxon>
        <taxon>Gammaproteobacteria</taxon>
        <taxon>Vibrionales</taxon>
        <taxon>Vibrionaceae</taxon>
        <taxon>Photobacterium</taxon>
    </lineage>
</organism>
<protein>
    <submittedName>
        <fullName evidence="2">Uncharacterized protein</fullName>
    </submittedName>
</protein>
<feature type="transmembrane region" description="Helical" evidence="1">
    <location>
        <begin position="9"/>
        <end position="26"/>
    </location>
</feature>
<sequence length="86" mass="9402">MKSSRNKKVAIISAILFFIGLALFNLSGLGIVPIFIVVISFFTSLIHGWLYLSGQKETDVFTAYQNGAKTKAKALHSGLQDGKKNK</sequence>